<evidence type="ECO:0000313" key="10">
    <source>
        <dbReference type="EMBL" id="KRT79583.1"/>
    </source>
</evidence>
<dbReference type="InterPro" id="IPR004045">
    <property type="entry name" value="Glutathione_S-Trfase_N"/>
</dbReference>
<evidence type="ECO:0000256" key="5">
    <source>
        <dbReference type="ARBA" id="ARBA00022490"/>
    </source>
</evidence>
<dbReference type="Gene3D" id="1.20.1050.10">
    <property type="match status" value="1"/>
</dbReference>
<dbReference type="GO" id="GO:0005737">
    <property type="term" value="C:cytoplasm"/>
    <property type="evidence" value="ECO:0007669"/>
    <property type="project" value="UniProtKB-SubCell"/>
</dbReference>
<evidence type="ECO:0000256" key="6">
    <source>
        <dbReference type="ARBA" id="ARBA00022679"/>
    </source>
</evidence>
<dbReference type="GO" id="GO:0004364">
    <property type="term" value="F:glutathione transferase activity"/>
    <property type="evidence" value="ECO:0007669"/>
    <property type="project" value="UniProtKB-EC"/>
</dbReference>
<evidence type="ECO:0000259" key="8">
    <source>
        <dbReference type="PROSITE" id="PS50404"/>
    </source>
</evidence>
<dbReference type="EC" id="2.5.1.18" evidence="4"/>
<evidence type="ECO:0000313" key="11">
    <source>
        <dbReference type="Proteomes" id="UP000051574"/>
    </source>
</evidence>
<dbReference type="PANTHER" id="PTHR43917">
    <property type="match status" value="1"/>
</dbReference>
<dbReference type="OrthoDB" id="422574at2759"/>
<dbReference type="AlphaFoldDB" id="A0A0T6AWP3"/>
<evidence type="ECO:0000256" key="2">
    <source>
        <dbReference type="ARBA" id="ARBA00009899"/>
    </source>
</evidence>
<dbReference type="Gene3D" id="3.40.30.10">
    <property type="entry name" value="Glutaredoxin"/>
    <property type="match status" value="1"/>
</dbReference>
<dbReference type="PANTHER" id="PTHR43917:SF8">
    <property type="entry name" value="GH16740P-RELATED"/>
    <property type="match status" value="1"/>
</dbReference>
<comment type="caution">
    <text evidence="10">The sequence shown here is derived from an EMBL/GenBank/DDBJ whole genome shotgun (WGS) entry which is preliminary data.</text>
</comment>
<evidence type="ECO:0000259" key="9">
    <source>
        <dbReference type="PROSITE" id="PS50405"/>
    </source>
</evidence>
<comment type="subunit">
    <text evidence="3">Homodimer.</text>
</comment>
<dbReference type="SFLD" id="SFLDG00358">
    <property type="entry name" value="Main_(cytGST)"/>
    <property type="match status" value="1"/>
</dbReference>
<comment type="similarity">
    <text evidence="2">Belongs to the GST superfamily. Theta family.</text>
</comment>
<dbReference type="InterPro" id="IPR036249">
    <property type="entry name" value="Thioredoxin-like_sf"/>
</dbReference>
<evidence type="ECO:0000256" key="7">
    <source>
        <dbReference type="ARBA" id="ARBA00047960"/>
    </source>
</evidence>
<dbReference type="Pfam" id="PF00043">
    <property type="entry name" value="GST_C"/>
    <property type="match status" value="1"/>
</dbReference>
<proteinExistence type="inferred from homology"/>
<dbReference type="FunFam" id="1.20.1050.10:FF:000008">
    <property type="entry name" value="Glutathione S-transferase theta-1"/>
    <property type="match status" value="1"/>
</dbReference>
<organism evidence="10 11">
    <name type="scientific">Oryctes borbonicus</name>
    <dbReference type="NCBI Taxonomy" id="1629725"/>
    <lineage>
        <taxon>Eukaryota</taxon>
        <taxon>Metazoa</taxon>
        <taxon>Ecdysozoa</taxon>
        <taxon>Arthropoda</taxon>
        <taxon>Hexapoda</taxon>
        <taxon>Insecta</taxon>
        <taxon>Pterygota</taxon>
        <taxon>Neoptera</taxon>
        <taxon>Endopterygota</taxon>
        <taxon>Coleoptera</taxon>
        <taxon>Polyphaga</taxon>
        <taxon>Scarabaeiformia</taxon>
        <taxon>Scarabaeidae</taxon>
        <taxon>Dynastinae</taxon>
        <taxon>Oryctes</taxon>
    </lineage>
</organism>
<dbReference type="SUPFAM" id="SSF47616">
    <property type="entry name" value="GST C-terminal domain-like"/>
    <property type="match status" value="1"/>
</dbReference>
<dbReference type="InterPro" id="IPR010987">
    <property type="entry name" value="Glutathione-S-Trfase_C-like"/>
</dbReference>
<protein>
    <recommendedName>
        <fullName evidence="4">glutathione transferase</fullName>
        <ecNumber evidence="4">2.5.1.18</ecNumber>
    </recommendedName>
</protein>
<keyword evidence="5" id="KW-0963">Cytoplasm</keyword>
<dbReference type="PROSITE" id="PS50405">
    <property type="entry name" value="GST_CTER"/>
    <property type="match status" value="1"/>
</dbReference>
<gene>
    <name evidence="10" type="ORF">AMK59_6675</name>
</gene>
<name>A0A0T6AWP3_9SCAR</name>
<dbReference type="EMBL" id="LJIG01022622">
    <property type="protein sequence ID" value="KRT79583.1"/>
    <property type="molecule type" value="Genomic_DNA"/>
</dbReference>
<dbReference type="InterPro" id="IPR036282">
    <property type="entry name" value="Glutathione-S-Trfase_C_sf"/>
</dbReference>
<keyword evidence="6 10" id="KW-0808">Transferase</keyword>
<dbReference type="InterPro" id="IPR051369">
    <property type="entry name" value="GST_Theta"/>
</dbReference>
<dbReference type="SUPFAM" id="SSF52833">
    <property type="entry name" value="Thioredoxin-like"/>
    <property type="match status" value="1"/>
</dbReference>
<dbReference type="Proteomes" id="UP000051574">
    <property type="component" value="Unassembled WGS sequence"/>
</dbReference>
<dbReference type="PROSITE" id="PS50404">
    <property type="entry name" value="GST_NTER"/>
    <property type="match status" value="1"/>
</dbReference>
<evidence type="ECO:0000256" key="3">
    <source>
        <dbReference type="ARBA" id="ARBA00011738"/>
    </source>
</evidence>
<reference evidence="10 11" key="1">
    <citation type="submission" date="2015-09" db="EMBL/GenBank/DDBJ databases">
        <title>Draft genome of the scarab beetle Oryctes borbonicus.</title>
        <authorList>
            <person name="Meyer J.M."/>
            <person name="Markov G.V."/>
            <person name="Baskaran P."/>
            <person name="Herrmann M."/>
            <person name="Sommer R.J."/>
            <person name="Roedelsperger C."/>
        </authorList>
    </citation>
    <scope>NUCLEOTIDE SEQUENCE [LARGE SCALE GENOMIC DNA]</scope>
    <source>
        <strain evidence="10">OB123</strain>
        <tissue evidence="10">Whole animal</tissue>
    </source>
</reference>
<dbReference type="InterPro" id="IPR040079">
    <property type="entry name" value="Glutathione_S-Trfase"/>
</dbReference>
<comment type="catalytic activity">
    <reaction evidence="7">
        <text>RX + glutathione = an S-substituted glutathione + a halide anion + H(+)</text>
        <dbReference type="Rhea" id="RHEA:16437"/>
        <dbReference type="ChEBI" id="CHEBI:15378"/>
        <dbReference type="ChEBI" id="CHEBI:16042"/>
        <dbReference type="ChEBI" id="CHEBI:17792"/>
        <dbReference type="ChEBI" id="CHEBI:57925"/>
        <dbReference type="ChEBI" id="CHEBI:90779"/>
        <dbReference type="EC" id="2.5.1.18"/>
    </reaction>
</comment>
<dbReference type="SFLD" id="SFLDS00019">
    <property type="entry name" value="Glutathione_Transferase_(cytos"/>
    <property type="match status" value="1"/>
</dbReference>
<dbReference type="InterPro" id="IPR004046">
    <property type="entry name" value="GST_C"/>
</dbReference>
<accession>A0A0T6AWP3</accession>
<dbReference type="GO" id="GO:0006749">
    <property type="term" value="P:glutathione metabolic process"/>
    <property type="evidence" value="ECO:0007669"/>
    <property type="project" value="TreeGrafter"/>
</dbReference>
<sequence>MVLKLYYDLMSQPSRAMFILLNKSDIQFVQCPVALHKGEHLTEKYKNDVSRFRKVPVIDHDGYKLTESIAMLRYLAREKELPDNFYPNDSKKQARVDEFLEWQHNNLRLACSMYFQLKFLIPKMTGNESDEDMVILFESRMLDALEQMESLWLQEKDFINGEQISAADIWAACEIEQPRMAGYEPREGRPKLKAWLDRVRDATNPYYDQAHVILNKVVKKAHGIQSNL</sequence>
<comment type="subcellular location">
    <subcellularLocation>
        <location evidence="1">Cytoplasm</location>
    </subcellularLocation>
</comment>
<keyword evidence="11" id="KW-1185">Reference proteome</keyword>
<feature type="domain" description="GST C-terminal" evidence="9">
    <location>
        <begin position="89"/>
        <end position="221"/>
    </location>
</feature>
<evidence type="ECO:0000256" key="1">
    <source>
        <dbReference type="ARBA" id="ARBA00004496"/>
    </source>
</evidence>
<dbReference type="InterPro" id="IPR040077">
    <property type="entry name" value="GST_C_Theta"/>
</dbReference>
<dbReference type="CDD" id="cd03183">
    <property type="entry name" value="GST_C_Theta"/>
    <property type="match status" value="1"/>
</dbReference>
<feature type="domain" description="GST N-terminal" evidence="8">
    <location>
        <begin position="1"/>
        <end position="83"/>
    </location>
</feature>
<evidence type="ECO:0000256" key="4">
    <source>
        <dbReference type="ARBA" id="ARBA00012452"/>
    </source>
</evidence>
<dbReference type="Pfam" id="PF02798">
    <property type="entry name" value="GST_N"/>
    <property type="match status" value="1"/>
</dbReference>